<comment type="similarity">
    <text evidence="2 13">Belongs to the glycosyl hydrolase 28 family.</text>
</comment>
<reference evidence="14 15" key="1">
    <citation type="journal article" date="2011" name="Science">
        <title>The Selaginella genome identifies genetic changes associated with the evolution of vascular plants.</title>
        <authorList>
            <person name="Banks J.A."/>
            <person name="Nishiyama T."/>
            <person name="Hasebe M."/>
            <person name="Bowman J.L."/>
            <person name="Gribskov M."/>
            <person name="dePamphilis C."/>
            <person name="Albert V.A."/>
            <person name="Aono N."/>
            <person name="Aoyama T."/>
            <person name="Ambrose B.A."/>
            <person name="Ashton N.W."/>
            <person name="Axtell M.J."/>
            <person name="Barker E."/>
            <person name="Barker M.S."/>
            <person name="Bennetzen J.L."/>
            <person name="Bonawitz N.D."/>
            <person name="Chapple C."/>
            <person name="Cheng C."/>
            <person name="Correa L.G."/>
            <person name="Dacre M."/>
            <person name="DeBarry J."/>
            <person name="Dreyer I."/>
            <person name="Elias M."/>
            <person name="Engstrom E.M."/>
            <person name="Estelle M."/>
            <person name="Feng L."/>
            <person name="Finet C."/>
            <person name="Floyd S.K."/>
            <person name="Frommer W.B."/>
            <person name="Fujita T."/>
            <person name="Gramzow L."/>
            <person name="Gutensohn M."/>
            <person name="Harholt J."/>
            <person name="Hattori M."/>
            <person name="Heyl A."/>
            <person name="Hirai T."/>
            <person name="Hiwatashi Y."/>
            <person name="Ishikawa M."/>
            <person name="Iwata M."/>
            <person name="Karol K.G."/>
            <person name="Koehler B."/>
            <person name="Kolukisaoglu U."/>
            <person name="Kubo M."/>
            <person name="Kurata T."/>
            <person name="Lalonde S."/>
            <person name="Li K."/>
            <person name="Li Y."/>
            <person name="Litt A."/>
            <person name="Lyons E."/>
            <person name="Manning G."/>
            <person name="Maruyama T."/>
            <person name="Michael T.P."/>
            <person name="Mikami K."/>
            <person name="Miyazaki S."/>
            <person name="Morinaga S."/>
            <person name="Murata T."/>
            <person name="Mueller-Roeber B."/>
            <person name="Nelson D.R."/>
            <person name="Obara M."/>
            <person name="Oguri Y."/>
            <person name="Olmstead R.G."/>
            <person name="Onodera N."/>
            <person name="Petersen B.L."/>
            <person name="Pils B."/>
            <person name="Prigge M."/>
            <person name="Rensing S.A."/>
            <person name="Riano-Pachon D.M."/>
            <person name="Roberts A.W."/>
            <person name="Sato Y."/>
            <person name="Scheller H.V."/>
            <person name="Schulz B."/>
            <person name="Schulz C."/>
            <person name="Shakirov E.V."/>
            <person name="Shibagaki N."/>
            <person name="Shinohara N."/>
            <person name="Shippen D.E."/>
            <person name="Soerensen I."/>
            <person name="Sotooka R."/>
            <person name="Sugimoto N."/>
            <person name="Sugita M."/>
            <person name="Sumikawa N."/>
            <person name="Tanurdzic M."/>
            <person name="Theissen G."/>
            <person name="Ulvskov P."/>
            <person name="Wakazuki S."/>
            <person name="Weng J.K."/>
            <person name="Willats W.W."/>
            <person name="Wipf D."/>
            <person name="Wolf P.G."/>
            <person name="Yang L."/>
            <person name="Zimmer A.D."/>
            <person name="Zhu Q."/>
            <person name="Mitros T."/>
            <person name="Hellsten U."/>
            <person name="Loque D."/>
            <person name="Otillar R."/>
            <person name="Salamov A."/>
            <person name="Schmutz J."/>
            <person name="Shapiro H."/>
            <person name="Lindquist E."/>
            <person name="Lucas S."/>
            <person name="Rokhsar D."/>
            <person name="Grigoriev I.V."/>
        </authorList>
    </citation>
    <scope>NUCLEOTIDE SEQUENCE [LARGE SCALE GENOMIC DNA]</scope>
</reference>
<dbReference type="InterPro" id="IPR012334">
    <property type="entry name" value="Pectin_lyas_fold"/>
</dbReference>
<keyword evidence="5" id="KW-0964">Secreted</keyword>
<dbReference type="SUPFAM" id="SSF51126">
    <property type="entry name" value="Pectin lyase-like"/>
    <property type="match status" value="1"/>
</dbReference>
<dbReference type="EMBL" id="GL377579">
    <property type="protein sequence ID" value="EFJ28531.1"/>
    <property type="molecule type" value="Genomic_DNA"/>
</dbReference>
<dbReference type="GO" id="GO:0004650">
    <property type="term" value="F:polygalacturonase activity"/>
    <property type="evidence" value="ECO:0007669"/>
    <property type="project" value="UniProtKB-EC"/>
</dbReference>
<keyword evidence="8 13" id="KW-0378">Hydrolase</keyword>
<dbReference type="eggNOG" id="ENOG502QRJW">
    <property type="taxonomic scope" value="Eukaryota"/>
</dbReference>
<comment type="catalytic activity">
    <reaction evidence="11">
        <text>(1,4-alpha-D-galacturonosyl)n+m + H2O = (1,4-alpha-D-galacturonosyl)n + (1,4-alpha-D-galacturonosyl)m.</text>
        <dbReference type="EC" id="3.2.1.15"/>
    </reaction>
</comment>
<dbReference type="PANTHER" id="PTHR31375">
    <property type="match status" value="1"/>
</dbReference>
<keyword evidence="15" id="KW-1185">Reference proteome</keyword>
<dbReference type="EC" id="3.2.1.15" evidence="3"/>
<proteinExistence type="inferred from homology"/>
<evidence type="ECO:0000256" key="11">
    <source>
        <dbReference type="ARBA" id="ARBA00034074"/>
    </source>
</evidence>
<evidence type="ECO:0000313" key="14">
    <source>
        <dbReference type="EMBL" id="EFJ28531.1"/>
    </source>
</evidence>
<evidence type="ECO:0000256" key="1">
    <source>
        <dbReference type="ARBA" id="ARBA00004191"/>
    </source>
</evidence>
<evidence type="ECO:0000256" key="5">
    <source>
        <dbReference type="ARBA" id="ARBA00022525"/>
    </source>
</evidence>
<dbReference type="InterPro" id="IPR011050">
    <property type="entry name" value="Pectin_lyase_fold/virulence"/>
</dbReference>
<dbReference type="Proteomes" id="UP000001514">
    <property type="component" value="Unassembled WGS sequence"/>
</dbReference>
<evidence type="ECO:0000313" key="15">
    <source>
        <dbReference type="Proteomes" id="UP000001514"/>
    </source>
</evidence>
<gene>
    <name evidence="14" type="ORF">SELMODRAFT_93668</name>
</gene>
<evidence type="ECO:0000256" key="6">
    <source>
        <dbReference type="ARBA" id="ARBA00022729"/>
    </source>
</evidence>
<dbReference type="GO" id="GO:0071555">
    <property type="term" value="P:cell wall organization"/>
    <property type="evidence" value="ECO:0007669"/>
    <property type="project" value="UniProtKB-KW"/>
</dbReference>
<dbReference type="GO" id="GO:0005975">
    <property type="term" value="P:carbohydrate metabolic process"/>
    <property type="evidence" value="ECO:0007669"/>
    <property type="project" value="InterPro"/>
</dbReference>
<evidence type="ECO:0000256" key="10">
    <source>
        <dbReference type="ARBA" id="ARBA00023316"/>
    </source>
</evidence>
<dbReference type="SMART" id="SM00710">
    <property type="entry name" value="PbH1"/>
    <property type="match status" value="5"/>
</dbReference>
<dbReference type="HOGENOM" id="CLU_016031_2_2_1"/>
<sequence length="383" mass="40490">MISSGEPNVFNVRQFNARGDGIQNDTQAFLDAWDAACLVEDSVFLIPQSFTFLIWPASFKGPCKSNMTMQIDGTIVAPGSPDQYEPGQRNSWISIVKLTSFSITGIGTIDGRGQTWWNISCKHNPSPGCNDEDAPTALWVFGSTGLNLSGIRIQNSQQMNVAFVSCHDVIVARIRIENPQNSPNTDGIHIESSMNVTIEHAAIGTGSDDCVSIGSGSSNVVIRDCECGPGHGISIGSLGKGESAAYVSSVLVHRLQINGTMNGLRIKTWQGGRGSASNIRFENVSMSGVANPIIIDQNYCDALRPCSPQGSAVQVKSVEYLHIRGTSATAIATIFDCSASLPCLDLLLHDINLTQSSGAQASASCSNAFGVSSGSVVPASCLV</sequence>
<name>D8RHH8_SELML</name>
<dbReference type="AlphaFoldDB" id="D8RHH8"/>
<organism evidence="15">
    <name type="scientific">Selaginella moellendorffii</name>
    <name type="common">Spikemoss</name>
    <dbReference type="NCBI Taxonomy" id="88036"/>
    <lineage>
        <taxon>Eukaryota</taxon>
        <taxon>Viridiplantae</taxon>
        <taxon>Streptophyta</taxon>
        <taxon>Embryophyta</taxon>
        <taxon>Tracheophyta</taxon>
        <taxon>Lycopodiopsida</taxon>
        <taxon>Selaginellales</taxon>
        <taxon>Selaginellaceae</taxon>
        <taxon>Selaginella</taxon>
    </lineage>
</organism>
<dbReference type="OMA" id="ATIFDCS"/>
<evidence type="ECO:0000256" key="4">
    <source>
        <dbReference type="ARBA" id="ARBA00022512"/>
    </source>
</evidence>
<keyword evidence="7" id="KW-0677">Repeat</keyword>
<protein>
    <recommendedName>
        <fullName evidence="3">endo-polygalacturonase</fullName>
        <ecNumber evidence="3">3.2.1.15</ecNumber>
    </recommendedName>
</protein>
<dbReference type="InterPro" id="IPR000743">
    <property type="entry name" value="Glyco_hydro_28"/>
</dbReference>
<evidence type="ECO:0000256" key="12">
    <source>
        <dbReference type="PROSITE-ProRule" id="PRU10052"/>
    </source>
</evidence>
<keyword evidence="9 13" id="KW-0326">Glycosidase</keyword>
<dbReference type="InParanoid" id="D8RHH8"/>
<keyword evidence="10" id="KW-0961">Cell wall biogenesis/degradation</keyword>
<evidence type="ECO:0000256" key="3">
    <source>
        <dbReference type="ARBA" id="ARBA00012736"/>
    </source>
</evidence>
<evidence type="ECO:0000256" key="13">
    <source>
        <dbReference type="RuleBase" id="RU361169"/>
    </source>
</evidence>
<dbReference type="Gramene" id="EFJ28531">
    <property type="protein sequence ID" value="EFJ28531"/>
    <property type="gene ID" value="SELMODRAFT_93668"/>
</dbReference>
<accession>D8RHH8</accession>
<dbReference type="FunFam" id="2.160.20.10:FF:000032">
    <property type="entry name" value="Pectin lyase-like superfamily protein"/>
    <property type="match status" value="1"/>
</dbReference>
<evidence type="ECO:0000256" key="8">
    <source>
        <dbReference type="ARBA" id="ARBA00022801"/>
    </source>
</evidence>
<feature type="active site" evidence="12">
    <location>
        <position position="231"/>
    </location>
</feature>
<dbReference type="Gene3D" id="2.160.20.10">
    <property type="entry name" value="Single-stranded right-handed beta-helix, Pectin lyase-like"/>
    <property type="match status" value="1"/>
</dbReference>
<evidence type="ECO:0000256" key="9">
    <source>
        <dbReference type="ARBA" id="ARBA00023295"/>
    </source>
</evidence>
<comment type="subcellular location">
    <subcellularLocation>
        <location evidence="1">Secreted</location>
        <location evidence="1">Cell wall</location>
    </subcellularLocation>
</comment>
<dbReference type="Pfam" id="PF00295">
    <property type="entry name" value="Glyco_hydro_28"/>
    <property type="match status" value="1"/>
</dbReference>
<evidence type="ECO:0000256" key="2">
    <source>
        <dbReference type="ARBA" id="ARBA00008834"/>
    </source>
</evidence>
<dbReference type="PROSITE" id="PS00502">
    <property type="entry name" value="POLYGALACTURONASE"/>
    <property type="match status" value="1"/>
</dbReference>
<dbReference type="STRING" id="88036.D8RHH8"/>
<dbReference type="KEGG" id="smo:SELMODRAFT_93668"/>
<evidence type="ECO:0000256" key="7">
    <source>
        <dbReference type="ARBA" id="ARBA00022737"/>
    </source>
</evidence>
<keyword evidence="4" id="KW-0134">Cell wall</keyword>
<dbReference type="InterPro" id="IPR006626">
    <property type="entry name" value="PbH1"/>
</dbReference>
<keyword evidence="6" id="KW-0732">Signal</keyword>